<proteinExistence type="predicted"/>
<evidence type="ECO:0000313" key="2">
    <source>
        <dbReference type="EMBL" id="SMH64416.1"/>
    </source>
</evidence>
<evidence type="ECO:0000313" key="1">
    <source>
        <dbReference type="EMBL" id="CDQ10388.1"/>
    </source>
</evidence>
<dbReference type="Gene3D" id="1.10.10.60">
    <property type="entry name" value="Homeodomain-like"/>
    <property type="match status" value="1"/>
</dbReference>
<dbReference type="AlphaFoldDB" id="A0A060UUD0"/>
<keyword evidence="3" id="KW-1185">Reference proteome</keyword>
<dbReference type="EMBL" id="LT841305">
    <property type="protein sequence ID" value="SMH64416.1"/>
    <property type="molecule type" value="Genomic_DNA"/>
</dbReference>
<name>A0A060UUD0_9PROT</name>
<dbReference type="Pfam" id="PF13384">
    <property type="entry name" value="HTH_23"/>
    <property type="match status" value="1"/>
</dbReference>
<protein>
    <submittedName>
        <fullName evidence="1">Uncharacterized protein</fullName>
    </submittedName>
</protein>
<dbReference type="Proteomes" id="UP000193925">
    <property type="component" value="Chromosome AFERRI"/>
</dbReference>
<sequence length="138" mass="16051">MPRPHEYIRIHEYGNLIEITISLPWEYIRPSRRPQKEQIPPEELERIRKNNQKIMHDTIMAAVDACNGDIKAAAKKSRYTCERIRNLLREKARTASEAERQANIEEVRKMAAQKISIAEIAKITGKSTSTIQQWIKKA</sequence>
<reference evidence="2 3" key="3">
    <citation type="submission" date="2017-03" db="EMBL/GenBank/DDBJ databases">
        <authorList>
            <person name="Regsiter A."/>
            <person name="William W."/>
        </authorList>
    </citation>
    <scope>NUCLEOTIDE SEQUENCE [LARGE SCALE GENOMIC DNA]</scope>
    <source>
        <strain evidence="2">PRJEB5721</strain>
    </source>
</reference>
<reference evidence="1" key="1">
    <citation type="submission" date="2014-03" db="EMBL/GenBank/DDBJ databases">
        <authorList>
            <person name="Genoscope - CEA"/>
        </authorList>
    </citation>
    <scope>NUCLEOTIDE SEQUENCE [LARGE SCALE GENOMIC DNA]</scope>
    <source>
        <strain evidence="1">CF27</strain>
    </source>
</reference>
<gene>
    <name evidence="2" type="ORF">AFERRI_10449</name>
    <name evidence="1" type="ORF">AFERRI_400169</name>
</gene>
<accession>A0A060UUD0</accession>
<organism evidence="1">
    <name type="scientific">Acidithiobacillus ferrivorans</name>
    <dbReference type="NCBI Taxonomy" id="160808"/>
    <lineage>
        <taxon>Bacteria</taxon>
        <taxon>Pseudomonadati</taxon>
        <taxon>Pseudomonadota</taxon>
        <taxon>Acidithiobacillia</taxon>
        <taxon>Acidithiobacillales</taxon>
        <taxon>Acidithiobacillaceae</taxon>
        <taxon>Acidithiobacillus</taxon>
    </lineage>
</organism>
<dbReference type="EMBL" id="CCCS020000035">
    <property type="protein sequence ID" value="CDQ10388.1"/>
    <property type="molecule type" value="Genomic_DNA"/>
</dbReference>
<reference evidence="1" key="2">
    <citation type="submission" date="2014-07" db="EMBL/GenBank/DDBJ databases">
        <title>Initial genome analysis of the psychrotolerant acidophile Acidithiobacillus ferrivorans CF27: insights into iron and sulfur oxidation pathways and into biofilm formation.</title>
        <authorList>
            <person name="Talla E."/>
            <person name="Hedrich S."/>
            <person name="Mangenot S."/>
            <person name="Ji B."/>
            <person name="Johnson D.B."/>
            <person name="Barbe V."/>
            <person name="Bonnefoy V."/>
        </authorList>
    </citation>
    <scope>NUCLEOTIDE SEQUENCE [LARGE SCALE GENOMIC DNA]</scope>
    <source>
        <strain evidence="1">CF27</strain>
    </source>
</reference>
<evidence type="ECO:0000313" key="3">
    <source>
        <dbReference type="Proteomes" id="UP000193925"/>
    </source>
</evidence>